<proteinExistence type="predicted"/>
<reference evidence="1 2" key="1">
    <citation type="submission" date="2021-06" db="EMBL/GenBank/DDBJ databases">
        <title>Caerostris extrusa draft genome.</title>
        <authorList>
            <person name="Kono N."/>
            <person name="Arakawa K."/>
        </authorList>
    </citation>
    <scope>NUCLEOTIDE SEQUENCE [LARGE SCALE GENOMIC DNA]</scope>
</reference>
<evidence type="ECO:0000313" key="2">
    <source>
        <dbReference type="Proteomes" id="UP001054945"/>
    </source>
</evidence>
<keyword evidence="2" id="KW-1185">Reference proteome</keyword>
<gene>
    <name evidence="1" type="ORF">CEXT_707051</name>
</gene>
<comment type="caution">
    <text evidence="1">The sequence shown here is derived from an EMBL/GenBank/DDBJ whole genome shotgun (WGS) entry which is preliminary data.</text>
</comment>
<dbReference type="Proteomes" id="UP001054945">
    <property type="component" value="Unassembled WGS sequence"/>
</dbReference>
<evidence type="ECO:0000313" key="1">
    <source>
        <dbReference type="EMBL" id="GIY43748.1"/>
    </source>
</evidence>
<sequence>MRSNFNSLNFDDKWFIVSSPHFGEGKRPLLEFPFLKTNCVNESRSFEFPDDAEHDVGENHEERQARSLALRRPMSTMFMTRSPLTSPTPGTDLGLESNSLFWSWSREAWWLTLVSPLSISGLLYLASEKTRL</sequence>
<name>A0AAV4TAR3_CAEEX</name>
<organism evidence="1 2">
    <name type="scientific">Caerostris extrusa</name>
    <name type="common">Bark spider</name>
    <name type="synonym">Caerostris bankana</name>
    <dbReference type="NCBI Taxonomy" id="172846"/>
    <lineage>
        <taxon>Eukaryota</taxon>
        <taxon>Metazoa</taxon>
        <taxon>Ecdysozoa</taxon>
        <taxon>Arthropoda</taxon>
        <taxon>Chelicerata</taxon>
        <taxon>Arachnida</taxon>
        <taxon>Araneae</taxon>
        <taxon>Araneomorphae</taxon>
        <taxon>Entelegynae</taxon>
        <taxon>Araneoidea</taxon>
        <taxon>Araneidae</taxon>
        <taxon>Caerostris</taxon>
    </lineage>
</organism>
<accession>A0AAV4TAR3</accession>
<dbReference type="EMBL" id="BPLR01011023">
    <property type="protein sequence ID" value="GIY43748.1"/>
    <property type="molecule type" value="Genomic_DNA"/>
</dbReference>
<dbReference type="AlphaFoldDB" id="A0AAV4TAR3"/>
<protein>
    <submittedName>
        <fullName evidence="1">Uncharacterized protein</fullName>
    </submittedName>
</protein>